<organism evidence="14 15">
    <name type="scientific">Operophtera brumata</name>
    <name type="common">Winter moth</name>
    <name type="synonym">Phalaena brumata</name>
    <dbReference type="NCBI Taxonomy" id="104452"/>
    <lineage>
        <taxon>Eukaryota</taxon>
        <taxon>Metazoa</taxon>
        <taxon>Ecdysozoa</taxon>
        <taxon>Arthropoda</taxon>
        <taxon>Hexapoda</taxon>
        <taxon>Insecta</taxon>
        <taxon>Pterygota</taxon>
        <taxon>Neoptera</taxon>
        <taxon>Endopterygota</taxon>
        <taxon>Lepidoptera</taxon>
        <taxon>Glossata</taxon>
        <taxon>Ditrysia</taxon>
        <taxon>Geometroidea</taxon>
        <taxon>Geometridae</taxon>
        <taxon>Larentiinae</taxon>
        <taxon>Operophtera</taxon>
    </lineage>
</organism>
<dbReference type="InterPro" id="IPR037188">
    <property type="entry name" value="Sdo1/SBDS_central_sf"/>
</dbReference>
<dbReference type="Pfam" id="PF09377">
    <property type="entry name" value="SBDS_domain_II"/>
    <property type="match status" value="1"/>
</dbReference>
<comment type="caution">
    <text evidence="14">The sequence shown here is derived from an EMBL/GenBank/DDBJ whole genome shotgun (WGS) entry which is preliminary data.</text>
</comment>
<dbReference type="FunFam" id="1.10.10.900:FF:000001">
    <property type="entry name" value="SBDS, ribosome maturation factor"/>
    <property type="match status" value="1"/>
</dbReference>
<evidence type="ECO:0000256" key="10">
    <source>
        <dbReference type="PROSITE-ProRule" id="PRU00042"/>
    </source>
</evidence>
<dbReference type="InterPro" id="IPR019783">
    <property type="entry name" value="SDO1/SBDS_N"/>
</dbReference>
<comment type="subcellular location">
    <subcellularLocation>
        <location evidence="2">Cytoplasm</location>
    </subcellularLocation>
    <subcellularLocation>
        <location evidence="1">Nucleus</location>
    </subcellularLocation>
</comment>
<dbReference type="GO" id="GO:0042256">
    <property type="term" value="P:cytosolic ribosome assembly"/>
    <property type="evidence" value="ECO:0007669"/>
    <property type="project" value="InterPro"/>
</dbReference>
<dbReference type="FunFam" id="3.30.1250.10:FF:000001">
    <property type="entry name" value="SBDS, ribosome maturation factor"/>
    <property type="match status" value="1"/>
</dbReference>
<feature type="domain" description="C2H2-type" evidence="13">
    <location>
        <begin position="685"/>
        <end position="713"/>
    </location>
</feature>
<dbReference type="PANTHER" id="PTHR10927:SF1">
    <property type="entry name" value="RIBOSOME MATURATION PROTEIN SBDS"/>
    <property type="match status" value="1"/>
</dbReference>
<dbReference type="GO" id="GO:0005634">
    <property type="term" value="C:nucleus"/>
    <property type="evidence" value="ECO:0007669"/>
    <property type="project" value="UniProtKB-SubCell"/>
</dbReference>
<evidence type="ECO:0000256" key="11">
    <source>
        <dbReference type="SAM" id="MobiDB-lite"/>
    </source>
</evidence>
<dbReference type="Pfam" id="PF00096">
    <property type="entry name" value="zf-C2H2"/>
    <property type="match status" value="1"/>
</dbReference>
<dbReference type="Gene3D" id="3.30.160.60">
    <property type="entry name" value="Classic Zinc Finger"/>
    <property type="match status" value="1"/>
</dbReference>
<evidence type="ECO:0000259" key="12">
    <source>
        <dbReference type="PROSITE" id="PS50097"/>
    </source>
</evidence>
<dbReference type="SMART" id="SM00225">
    <property type="entry name" value="BTB"/>
    <property type="match status" value="1"/>
</dbReference>
<dbReference type="GO" id="GO:0008270">
    <property type="term" value="F:zinc ion binding"/>
    <property type="evidence" value="ECO:0007669"/>
    <property type="project" value="UniProtKB-KW"/>
</dbReference>
<keyword evidence="10" id="KW-0479">Metal-binding</keyword>
<evidence type="ECO:0000256" key="3">
    <source>
        <dbReference type="ARBA" id="ARBA00007433"/>
    </source>
</evidence>
<keyword evidence="5" id="KW-0963">Cytoplasm</keyword>
<dbReference type="Pfam" id="PF20268">
    <property type="entry name" value="SBDS_C"/>
    <property type="match status" value="1"/>
</dbReference>
<dbReference type="InterPro" id="IPR036236">
    <property type="entry name" value="Znf_C2H2_sf"/>
</dbReference>
<dbReference type="InterPro" id="IPR036786">
    <property type="entry name" value="Ribosome_mat_SBDS_N_sf"/>
</dbReference>
<dbReference type="Gene3D" id="3.30.70.240">
    <property type="match status" value="1"/>
</dbReference>
<dbReference type="PROSITE" id="PS50097">
    <property type="entry name" value="BTB"/>
    <property type="match status" value="1"/>
</dbReference>
<keyword evidence="10" id="KW-0863">Zinc-finger</keyword>
<proteinExistence type="inferred from homology"/>
<dbReference type="SUPFAM" id="SSF109728">
    <property type="entry name" value="Hypothetical protein AF0491, middle domain"/>
    <property type="match status" value="1"/>
</dbReference>
<keyword evidence="7" id="KW-0539">Nucleus</keyword>
<dbReference type="SUPFAM" id="SSF89895">
    <property type="entry name" value="FYSH domain"/>
    <property type="match status" value="1"/>
</dbReference>
<dbReference type="InterPro" id="IPR013087">
    <property type="entry name" value="Znf_C2H2_type"/>
</dbReference>
<dbReference type="InterPro" id="IPR011333">
    <property type="entry name" value="SKP1/BTB/POZ_sf"/>
</dbReference>
<dbReference type="Proteomes" id="UP000037510">
    <property type="component" value="Unassembled WGS sequence"/>
</dbReference>
<dbReference type="SMART" id="SM00355">
    <property type="entry name" value="ZnF_C2H2"/>
    <property type="match status" value="1"/>
</dbReference>
<dbReference type="InterPro" id="IPR039100">
    <property type="entry name" value="Sdo1/SBDS-like"/>
</dbReference>
<feature type="compositionally biased region" description="Low complexity" evidence="11">
    <location>
        <begin position="503"/>
        <end position="523"/>
    </location>
</feature>
<dbReference type="SUPFAM" id="SSF57667">
    <property type="entry name" value="beta-beta-alpha zinc fingers"/>
    <property type="match status" value="1"/>
</dbReference>
<keyword evidence="15" id="KW-1185">Reference proteome</keyword>
<dbReference type="Gene3D" id="3.30.1250.10">
    <property type="entry name" value="Ribosome maturation protein SBDS, N-terminal domain"/>
    <property type="match status" value="1"/>
</dbReference>
<dbReference type="InterPro" id="IPR018978">
    <property type="entry name" value="SDO1/SBDS_central"/>
</dbReference>
<keyword evidence="10" id="KW-0862">Zinc</keyword>
<dbReference type="NCBIfam" id="TIGR00291">
    <property type="entry name" value="RNA_SBDS"/>
    <property type="match status" value="1"/>
</dbReference>
<evidence type="ECO:0000256" key="6">
    <source>
        <dbReference type="ARBA" id="ARBA00022517"/>
    </source>
</evidence>
<dbReference type="Gene3D" id="3.30.710.10">
    <property type="entry name" value="Potassium Channel Kv1.1, Chain A"/>
    <property type="match status" value="1"/>
</dbReference>
<dbReference type="InterPro" id="IPR000210">
    <property type="entry name" value="BTB/POZ_dom"/>
</dbReference>
<dbReference type="InterPro" id="IPR046928">
    <property type="entry name" value="SDO1/SBDS_C"/>
</dbReference>
<dbReference type="Pfam" id="PF01172">
    <property type="entry name" value="SBDS_N"/>
    <property type="match status" value="1"/>
</dbReference>
<dbReference type="Gene3D" id="1.10.10.900">
    <property type="entry name" value="SBDS protein C-terminal domain, subdomain 1"/>
    <property type="match status" value="1"/>
</dbReference>
<evidence type="ECO:0000256" key="7">
    <source>
        <dbReference type="ARBA" id="ARBA00023242"/>
    </source>
</evidence>
<comment type="subunit">
    <text evidence="9">Associates with the 60S ribosomal subunit.</text>
</comment>
<protein>
    <recommendedName>
        <fullName evidence="4">Ribosome maturation protein SBDS</fullName>
    </recommendedName>
</protein>
<evidence type="ECO:0000256" key="9">
    <source>
        <dbReference type="ARBA" id="ARBA00049708"/>
    </source>
</evidence>
<evidence type="ECO:0000256" key="1">
    <source>
        <dbReference type="ARBA" id="ARBA00004123"/>
    </source>
</evidence>
<dbReference type="AlphaFoldDB" id="A0A0L7KP88"/>
<comment type="function">
    <text evidence="8">Required for the assembly of mature ribosomes and ribosome biogenesis. Together with EFL1, triggers the GTP-dependent release of EIF6 from 60S pre-ribosomes in the cytoplasm, thereby activating ribosomes for translation competence by allowing 80S ribosome assembly and facilitating EIF6 recycling to the nucleus, where it is required for 60S rRNA processing and nuclear export. Required for normal levels of protein synthesis. May play a role in cellular stress resistance. May play a role in cellular response to DNA damage. May play a role in cell proliferation.</text>
</comment>
<dbReference type="InterPro" id="IPR018023">
    <property type="entry name" value="Ribosome_mat_SBDS_CS"/>
</dbReference>
<dbReference type="STRING" id="104452.A0A0L7KP88"/>
<dbReference type="PROSITE" id="PS50157">
    <property type="entry name" value="ZINC_FINGER_C2H2_2"/>
    <property type="match status" value="1"/>
</dbReference>
<evidence type="ECO:0000256" key="4">
    <source>
        <dbReference type="ARBA" id="ARBA00014814"/>
    </source>
</evidence>
<dbReference type="CDD" id="cd18315">
    <property type="entry name" value="BTB_POZ_BAB-like"/>
    <property type="match status" value="1"/>
</dbReference>
<dbReference type="SUPFAM" id="SSF54695">
    <property type="entry name" value="POZ domain"/>
    <property type="match status" value="1"/>
</dbReference>
<sequence length="750" mass="84000">MSKIFTPTNQIRLTNVAIVRLKKGGKRFEIACYRNKVISWRNKVEQDIDEVLQTHTVFTNVSKGQVAKKEDLVKIFGKEDQTEICKEILEKGELQVSDKERHSQIDSLFKDIATTVADKCVNPETKRPYPVSIIEKAMKDIHFSVNVNKSAKQQALDVIQLLKNEIPLERAQMRVRIVLTGKDARKTKDKVVKLAMSVEEENWDSGMANLICLIDPGNFRILDELVRTETKGTGQFELLNLKEMVEELGGDQQFCLRWNNFQANITSQFEALRDDEDFVDVTLACEGHRLEAHKVVLSACSPYFKELFKNNPCPHPIIFMRDCEVSHVRALLQFMYVGQVNIAQAQLSAFLRTADALQIRGLTDCSQHNDKVPTTHPAQVHVNIAQAQLSAFLRTADALQIRGLTDCSQHNDKIPTTHPAPVHVNIAQAQLSAFLRTADALQIRGLTDCSQHNDKVNIAQAQLSAFLRTADALQIRGLTDCSQHNDKKTNRKSPPSQLRNLLSAKPSQSQTQSTSSSKAASQTVETTASDDPEPSGSRRSTRNSPDVARNNLNDEAPFQTSSQTRPNNDDYSENSNYPSLRVKTDLEAPEVKNEESDILMDPGDAERDKIQDFNASDLLEPKMEVMEQEASDEERSNFPHMYYDHTLANPFAALQGNVDLMAGMAADLRDENADALGSGAGPPGVQCAVCGRRYSNASNLRQHVRLIHEAQPVVCATCGRSFKTPLWDGRRNRPVPDAVWLEQHRRALPF</sequence>
<feature type="region of interest" description="Disordered" evidence="11">
    <location>
        <begin position="481"/>
        <end position="606"/>
    </location>
</feature>
<evidence type="ECO:0000259" key="13">
    <source>
        <dbReference type="PROSITE" id="PS50157"/>
    </source>
</evidence>
<evidence type="ECO:0000313" key="14">
    <source>
        <dbReference type="EMBL" id="KOB64881.1"/>
    </source>
</evidence>
<dbReference type="Pfam" id="PF00651">
    <property type="entry name" value="BTB"/>
    <property type="match status" value="1"/>
</dbReference>
<dbReference type="EMBL" id="JTDY01007886">
    <property type="protein sequence ID" value="KOB64881.1"/>
    <property type="molecule type" value="Genomic_DNA"/>
</dbReference>
<keyword evidence="6" id="KW-0690">Ribosome biogenesis</keyword>
<comment type="similarity">
    <text evidence="3">Belongs to the SDO1/SBDS family.</text>
</comment>
<evidence type="ECO:0000256" key="2">
    <source>
        <dbReference type="ARBA" id="ARBA00004496"/>
    </source>
</evidence>
<accession>A0A0L7KP88</accession>
<evidence type="ECO:0000256" key="8">
    <source>
        <dbReference type="ARBA" id="ARBA00025433"/>
    </source>
</evidence>
<dbReference type="PROSITE" id="PS01267">
    <property type="entry name" value="UPF0023"/>
    <property type="match status" value="1"/>
</dbReference>
<feature type="compositionally biased region" description="Basic and acidic residues" evidence="11">
    <location>
        <begin position="582"/>
        <end position="595"/>
    </location>
</feature>
<dbReference type="GO" id="GO:0005737">
    <property type="term" value="C:cytoplasm"/>
    <property type="evidence" value="ECO:0007669"/>
    <property type="project" value="UniProtKB-SubCell"/>
</dbReference>
<gene>
    <name evidence="14" type="ORF">OBRU01_23540</name>
</gene>
<dbReference type="PROSITE" id="PS00028">
    <property type="entry name" value="ZINC_FINGER_C2H2_1"/>
    <property type="match status" value="1"/>
</dbReference>
<evidence type="ECO:0000313" key="15">
    <source>
        <dbReference type="Proteomes" id="UP000037510"/>
    </source>
</evidence>
<feature type="non-terminal residue" evidence="14">
    <location>
        <position position="750"/>
    </location>
</feature>
<dbReference type="InterPro" id="IPR002140">
    <property type="entry name" value="Sdo1/SBDS"/>
</dbReference>
<feature type="compositionally biased region" description="Polar residues" evidence="11">
    <location>
        <begin position="550"/>
        <end position="566"/>
    </location>
</feature>
<name>A0A0L7KP88_OPEBR</name>
<reference evidence="14 15" key="1">
    <citation type="journal article" date="2015" name="Genome Biol. Evol.">
        <title>The genome of winter moth (Operophtera brumata) provides a genomic perspective on sexual dimorphism and phenology.</title>
        <authorList>
            <person name="Derks M.F."/>
            <person name="Smit S."/>
            <person name="Salis L."/>
            <person name="Schijlen E."/>
            <person name="Bossers A."/>
            <person name="Mateman C."/>
            <person name="Pijl A.S."/>
            <person name="de Ridder D."/>
            <person name="Groenen M.A."/>
            <person name="Visser M.E."/>
            <person name="Megens H.J."/>
        </authorList>
    </citation>
    <scope>NUCLEOTIDE SEQUENCE [LARGE SCALE GENOMIC DNA]</scope>
    <source>
        <strain evidence="14">WM2013NL</strain>
        <tissue evidence="14">Head and thorax</tissue>
    </source>
</reference>
<dbReference type="PANTHER" id="PTHR10927">
    <property type="entry name" value="RIBOSOME MATURATION PROTEIN SBDS"/>
    <property type="match status" value="1"/>
</dbReference>
<feature type="domain" description="BTB" evidence="12">
    <location>
        <begin position="279"/>
        <end position="344"/>
    </location>
</feature>
<evidence type="ECO:0000256" key="5">
    <source>
        <dbReference type="ARBA" id="ARBA00022490"/>
    </source>
</evidence>